<evidence type="ECO:0000313" key="8">
    <source>
        <dbReference type="EMBL" id="ALN60170.1"/>
    </source>
</evidence>
<keyword evidence="2 5" id="KW-0645">Protease</keyword>
<evidence type="ECO:0000259" key="7">
    <source>
        <dbReference type="Pfam" id="PF00082"/>
    </source>
</evidence>
<evidence type="ECO:0000256" key="3">
    <source>
        <dbReference type="ARBA" id="ARBA00022801"/>
    </source>
</evidence>
<dbReference type="AlphaFoldDB" id="A0A0S2DNQ6"/>
<dbReference type="InterPro" id="IPR050131">
    <property type="entry name" value="Peptidase_S8_subtilisin-like"/>
</dbReference>
<keyword evidence="4 5" id="KW-0720">Serine protease</keyword>
<dbReference type="STRING" id="69.GLE_4829"/>
<dbReference type="PRINTS" id="PR00723">
    <property type="entry name" value="SUBTILISIN"/>
</dbReference>
<dbReference type="GO" id="GO:0006508">
    <property type="term" value="P:proteolysis"/>
    <property type="evidence" value="ECO:0007669"/>
    <property type="project" value="UniProtKB-KW"/>
</dbReference>
<dbReference type="KEGG" id="lez:GLE_4829"/>
<dbReference type="PANTHER" id="PTHR43806">
    <property type="entry name" value="PEPTIDASE S8"/>
    <property type="match status" value="1"/>
</dbReference>
<evidence type="ECO:0000256" key="6">
    <source>
        <dbReference type="SAM" id="MobiDB-lite"/>
    </source>
</evidence>
<dbReference type="SUPFAM" id="SSF52743">
    <property type="entry name" value="Subtilisin-like"/>
    <property type="match status" value="1"/>
</dbReference>
<feature type="active site" description="Charge relay system" evidence="5">
    <location>
        <position position="303"/>
    </location>
</feature>
<reference evidence="8 9" key="1">
    <citation type="submission" date="2015-11" db="EMBL/GenBank/DDBJ databases">
        <title>Genome sequences of Lysobacter enzymogenes strain C3 and Lysobacter antibioticus ATCC 29479.</title>
        <authorList>
            <person name="Kobayashi D.Y."/>
        </authorList>
    </citation>
    <scope>NUCLEOTIDE SEQUENCE [LARGE SCALE GENOMIC DNA]</scope>
    <source>
        <strain evidence="8 9">C3</strain>
    </source>
</reference>
<protein>
    <submittedName>
        <fullName evidence="8">Peptidase, families S8 and S53</fullName>
    </submittedName>
</protein>
<dbReference type="EMBL" id="CP013140">
    <property type="protein sequence ID" value="ALN60170.1"/>
    <property type="molecule type" value="Genomic_DNA"/>
</dbReference>
<gene>
    <name evidence="8" type="ORF">GLE_4829</name>
</gene>
<dbReference type="InterPro" id="IPR015500">
    <property type="entry name" value="Peptidase_S8_subtilisin-rel"/>
</dbReference>
<dbReference type="InterPro" id="IPR036852">
    <property type="entry name" value="Peptidase_S8/S53_dom_sf"/>
</dbReference>
<keyword evidence="3 5" id="KW-0378">Hydrolase</keyword>
<feature type="active site" description="Charge relay system" evidence="5">
    <location>
        <position position="719"/>
    </location>
</feature>
<evidence type="ECO:0000256" key="5">
    <source>
        <dbReference type="PROSITE-ProRule" id="PRU01240"/>
    </source>
</evidence>
<feature type="active site" description="Charge relay system" evidence="5">
    <location>
        <position position="342"/>
    </location>
</feature>
<proteinExistence type="inferred from homology"/>
<comment type="similarity">
    <text evidence="1 5">Belongs to the peptidase S8 family.</text>
</comment>
<feature type="compositionally biased region" description="Low complexity" evidence="6">
    <location>
        <begin position="84"/>
        <end position="94"/>
    </location>
</feature>
<dbReference type="PROSITE" id="PS51892">
    <property type="entry name" value="SUBTILASE"/>
    <property type="match status" value="1"/>
</dbReference>
<dbReference type="GO" id="GO:0004252">
    <property type="term" value="F:serine-type endopeptidase activity"/>
    <property type="evidence" value="ECO:0007669"/>
    <property type="project" value="UniProtKB-UniRule"/>
</dbReference>
<dbReference type="Pfam" id="PF00082">
    <property type="entry name" value="Peptidase_S8"/>
    <property type="match status" value="2"/>
</dbReference>
<dbReference type="InterPro" id="IPR023828">
    <property type="entry name" value="Peptidase_S8_Ser-AS"/>
</dbReference>
<feature type="domain" description="Peptidase S8/S53" evidence="7">
    <location>
        <begin position="650"/>
        <end position="740"/>
    </location>
</feature>
<evidence type="ECO:0000256" key="2">
    <source>
        <dbReference type="ARBA" id="ARBA00022670"/>
    </source>
</evidence>
<name>A0A0S2DNQ6_LYSEN</name>
<organism evidence="8 9">
    <name type="scientific">Lysobacter enzymogenes</name>
    <dbReference type="NCBI Taxonomy" id="69"/>
    <lineage>
        <taxon>Bacteria</taxon>
        <taxon>Pseudomonadati</taxon>
        <taxon>Pseudomonadota</taxon>
        <taxon>Gammaproteobacteria</taxon>
        <taxon>Lysobacterales</taxon>
        <taxon>Lysobacteraceae</taxon>
        <taxon>Lysobacter</taxon>
    </lineage>
</organism>
<dbReference type="PATRIC" id="fig|69.6.peg.4760"/>
<evidence type="ECO:0000256" key="1">
    <source>
        <dbReference type="ARBA" id="ARBA00011073"/>
    </source>
</evidence>
<dbReference type="InterPro" id="IPR000209">
    <property type="entry name" value="Peptidase_S8/S53_dom"/>
</dbReference>
<dbReference type="Proteomes" id="UP000061569">
    <property type="component" value="Chromosome"/>
</dbReference>
<dbReference type="PANTHER" id="PTHR43806:SF11">
    <property type="entry name" value="CEREVISIN-RELATED"/>
    <property type="match status" value="1"/>
</dbReference>
<dbReference type="PROSITE" id="PS00138">
    <property type="entry name" value="SUBTILASE_SER"/>
    <property type="match status" value="1"/>
</dbReference>
<feature type="region of interest" description="Disordered" evidence="6">
    <location>
        <begin position="84"/>
        <end position="108"/>
    </location>
</feature>
<evidence type="ECO:0000313" key="9">
    <source>
        <dbReference type="Proteomes" id="UP000061569"/>
    </source>
</evidence>
<dbReference type="Gene3D" id="3.40.50.200">
    <property type="entry name" value="Peptidase S8/S53 domain"/>
    <property type="match status" value="2"/>
</dbReference>
<evidence type="ECO:0000256" key="4">
    <source>
        <dbReference type="ARBA" id="ARBA00022825"/>
    </source>
</evidence>
<sequence>MGKCDVVRVLILELVGNRSLPMGSHSRAGHLAAGIVPTASAVRGVAPAGYLSMKPLPTARLCALAAACACALWLASPLSPLSPLSAPSPHADASPPSPSVHARPSPAHHALAHGFSRAAVFPGEAAPEPRNAAQAKLGRGQLLHALQWFEQRRRGSGARAADAALQIAALDRVGLPPSHRDGENVMVGIDLALRYDAVVEPVALARASAALQRRLDAAGLRAYAVPGSPALLAAVPLARLEWLAGLDAVAAIRLAPQASAATVSAGVAASGAELLRGFGEAERIPEAVRRRLDGAGLTVAVIDSFGRSRAASLREAGEWPAAADTVEIPANGRIFGHAESSHGNSVTEIVYDFAPGAKYRLYDVGDLNDEDAPFSLINWTRAIQDAANLDANNQRLGPPRAQVINTSLGEIGSAPGDGTGGAGEAQGLYQAIDAARANGVVTIVAAGNSAHSYWDGQATAGAAAPVAQDFDPDDGGAAAPVEVNVLRLSPLLRSDDDAELANCVPFYADPELGALHLFQLSLTWSDWPTRWGNAASDYRLQLVRWTDGRSDRRDGERIVAQPAGWTVVAQADAPQDGRPGALPTERLSYAASAADHTRRCDAVVANAPPGSVSGAGIFGVRIVRKTPSAGHFLRLFLSTVHELEHGVMARSLDSPADSPQVLTVGATSMIDFIDASYSSRGPVLGPGGVLPVAPSSAPKPDLTSYTMVATRGGYMDGTSAAAPHAAGLAALALQHHRQVAMIEARKAAQRPAATLGWHAALAETSLTGVMRPDATPSQRQALAQVQLDRRLALADATERTLKAVAGARGNRMSAEPVDNVHGYGLLRFDDRSPSCFFAQMYAADANARAWLVPQYLQYAPLPPGEAAYDELHATYLADCAGD</sequence>
<accession>A0A0S2DNQ6</accession>
<feature type="domain" description="Peptidase S8/S53" evidence="7">
    <location>
        <begin position="296"/>
        <end position="463"/>
    </location>
</feature>